<dbReference type="NCBIfam" id="NF041000">
    <property type="entry name" value="ATPase_ComGA"/>
    <property type="match status" value="1"/>
</dbReference>
<dbReference type="GO" id="GO:0005886">
    <property type="term" value="C:plasma membrane"/>
    <property type="evidence" value="ECO:0007669"/>
    <property type="project" value="TreeGrafter"/>
</dbReference>
<accession>A0A4Q8L193</accession>
<dbReference type="InterPro" id="IPR047667">
    <property type="entry name" value="ATPase_ComGA"/>
</dbReference>
<reference evidence="5 6" key="1">
    <citation type="submission" date="2019-02" db="EMBL/GenBank/DDBJ databases">
        <title>First genome of the species Streptococcus parasuis.</title>
        <authorList>
            <person name="Stevens M.J.A."/>
            <person name="Stephan R."/>
        </authorList>
    </citation>
    <scope>NUCLEOTIDE SEQUENCE [LARGE SCALE GENOMIC DNA]</scope>
    <source>
        <strain evidence="5 6">4253</strain>
    </source>
</reference>
<evidence type="ECO:0000256" key="1">
    <source>
        <dbReference type="ARBA" id="ARBA00006611"/>
    </source>
</evidence>
<dbReference type="OrthoDB" id="9808272at2"/>
<evidence type="ECO:0000313" key="6">
    <source>
        <dbReference type="Proteomes" id="UP000291525"/>
    </source>
</evidence>
<dbReference type="SMART" id="SM00382">
    <property type="entry name" value="AAA"/>
    <property type="match status" value="1"/>
</dbReference>
<dbReference type="EMBL" id="SHGT01000031">
    <property type="protein sequence ID" value="TAA12796.1"/>
    <property type="molecule type" value="Genomic_DNA"/>
</dbReference>
<sequence length="316" mass="35470">MIQEKARKMIEEAVVERVSDIYLIPRGENYQVYHRVMDEREYIQELAEDEVMAIISHFKFLAGLNVGEKRRSQQGSCDYNYGSGEISLRLSTVGDYRGKESLVIRLLYDQDQQLKFWFGALERIAQEIKGRGLYLFSGPVGSGKTTLMYQLARLKFPDKQILTIEDPVEIKQEDMLQLQLNEAIGATYDNLIKLSLRHRPDLLIIGEIRDAETARAVIRASLTGATVFSTVHARSVAGVYARMLELGVSPEELNNALQGIAYQRLIGGGGAVDFAKGNYQNHSSDKWNEQIECLLAAGHISPRQAETEKIVLGSTA</sequence>
<dbReference type="Gene3D" id="3.40.50.300">
    <property type="entry name" value="P-loop containing nucleotide triphosphate hydrolases"/>
    <property type="match status" value="1"/>
</dbReference>
<evidence type="ECO:0000313" key="5">
    <source>
        <dbReference type="EMBL" id="TAA12796.1"/>
    </source>
</evidence>
<name>A0A4Q8L193_9STRE</name>
<dbReference type="InterPro" id="IPR003593">
    <property type="entry name" value="AAA+_ATPase"/>
</dbReference>
<dbReference type="InterPro" id="IPR001482">
    <property type="entry name" value="T2SS/T4SS_dom"/>
</dbReference>
<feature type="domain" description="Bacterial type II secretion system protein E" evidence="4">
    <location>
        <begin position="196"/>
        <end position="210"/>
    </location>
</feature>
<comment type="similarity">
    <text evidence="1">Belongs to the GSP E family.</text>
</comment>
<proteinExistence type="inferred from homology"/>
<dbReference type="PROSITE" id="PS00662">
    <property type="entry name" value="T2SP_E"/>
    <property type="match status" value="1"/>
</dbReference>
<dbReference type="PANTHER" id="PTHR30258:SF2">
    <property type="entry name" value="COMG OPERON PROTEIN 1"/>
    <property type="match status" value="1"/>
</dbReference>
<protein>
    <submittedName>
        <fullName evidence="5">Type II/IV secretion system protein</fullName>
    </submittedName>
</protein>
<dbReference type="SUPFAM" id="SSF52540">
    <property type="entry name" value="P-loop containing nucleoside triphosphate hydrolases"/>
    <property type="match status" value="1"/>
</dbReference>
<dbReference type="Proteomes" id="UP000291525">
    <property type="component" value="Unassembled WGS sequence"/>
</dbReference>
<evidence type="ECO:0000256" key="2">
    <source>
        <dbReference type="ARBA" id="ARBA00022741"/>
    </source>
</evidence>
<dbReference type="PANTHER" id="PTHR30258">
    <property type="entry name" value="TYPE II SECRETION SYSTEM PROTEIN GSPE-RELATED"/>
    <property type="match status" value="1"/>
</dbReference>
<keyword evidence="2" id="KW-0547">Nucleotide-binding</keyword>
<dbReference type="AlphaFoldDB" id="A0A4Q8L193"/>
<organism evidence="5 6">
    <name type="scientific">Streptococcus parasuis</name>
    <dbReference type="NCBI Taxonomy" id="1501662"/>
    <lineage>
        <taxon>Bacteria</taxon>
        <taxon>Bacillati</taxon>
        <taxon>Bacillota</taxon>
        <taxon>Bacilli</taxon>
        <taxon>Lactobacillales</taxon>
        <taxon>Streptococcaceae</taxon>
        <taxon>Streptococcus</taxon>
    </lineage>
</organism>
<comment type="caution">
    <text evidence="5">The sequence shown here is derived from an EMBL/GenBank/DDBJ whole genome shotgun (WGS) entry which is preliminary data.</text>
</comment>
<dbReference type="Gene3D" id="3.30.450.90">
    <property type="match status" value="1"/>
</dbReference>
<evidence type="ECO:0000256" key="3">
    <source>
        <dbReference type="ARBA" id="ARBA00022840"/>
    </source>
</evidence>
<gene>
    <name evidence="5" type="ORF">EXW74_06125</name>
</gene>
<dbReference type="InterPro" id="IPR027417">
    <property type="entry name" value="P-loop_NTPase"/>
</dbReference>
<keyword evidence="3" id="KW-0067">ATP-binding</keyword>
<dbReference type="GO" id="GO:0016887">
    <property type="term" value="F:ATP hydrolysis activity"/>
    <property type="evidence" value="ECO:0007669"/>
    <property type="project" value="TreeGrafter"/>
</dbReference>
<dbReference type="RefSeq" id="WP_130555135.1">
    <property type="nucleotide sequence ID" value="NZ_SHGT01000031.1"/>
</dbReference>
<dbReference type="Pfam" id="PF00437">
    <property type="entry name" value="T2SSE"/>
    <property type="match status" value="1"/>
</dbReference>
<dbReference type="GO" id="GO:0005524">
    <property type="term" value="F:ATP binding"/>
    <property type="evidence" value="ECO:0007669"/>
    <property type="project" value="UniProtKB-KW"/>
</dbReference>
<evidence type="ECO:0000259" key="4">
    <source>
        <dbReference type="PROSITE" id="PS00662"/>
    </source>
</evidence>
<dbReference type="CDD" id="cd01129">
    <property type="entry name" value="PulE-GspE-like"/>
    <property type="match status" value="1"/>
</dbReference>